<reference evidence="2 3" key="1">
    <citation type="submission" date="2018-06" db="EMBL/GenBank/DDBJ databases">
        <authorList>
            <consortium name="Pathogen Informatics"/>
            <person name="Doyle S."/>
        </authorList>
    </citation>
    <scope>NUCLEOTIDE SEQUENCE [LARGE SCALE GENOMIC DNA]</scope>
    <source>
        <strain evidence="2 3">NCTC13067</strain>
    </source>
</reference>
<keyword evidence="1" id="KW-0472">Membrane</keyword>
<organism evidence="2 3">
    <name type="scientific">Prevotella denticola</name>
    <dbReference type="NCBI Taxonomy" id="28129"/>
    <lineage>
        <taxon>Bacteria</taxon>
        <taxon>Pseudomonadati</taxon>
        <taxon>Bacteroidota</taxon>
        <taxon>Bacteroidia</taxon>
        <taxon>Bacteroidales</taxon>
        <taxon>Prevotellaceae</taxon>
        <taxon>Prevotella</taxon>
    </lineage>
</organism>
<name>A0A379EDW1_9BACT</name>
<keyword evidence="1" id="KW-0812">Transmembrane</keyword>
<feature type="transmembrane region" description="Helical" evidence="1">
    <location>
        <begin position="121"/>
        <end position="137"/>
    </location>
</feature>
<dbReference type="AlphaFoldDB" id="A0A379EDW1"/>
<dbReference type="RefSeq" id="WP_029216526.1">
    <property type="nucleotide sequence ID" value="NZ_CAUVPN010000014.1"/>
</dbReference>
<gene>
    <name evidence="2" type="ORF">NCTC13067_02260</name>
</gene>
<feature type="transmembrane region" description="Helical" evidence="1">
    <location>
        <begin position="428"/>
        <end position="451"/>
    </location>
</feature>
<feature type="transmembrane region" description="Helical" evidence="1">
    <location>
        <begin position="173"/>
        <end position="193"/>
    </location>
</feature>
<protein>
    <submittedName>
        <fullName evidence="2">Uncharacterized protein</fullName>
    </submittedName>
</protein>
<feature type="transmembrane region" description="Helical" evidence="1">
    <location>
        <begin position="359"/>
        <end position="378"/>
    </location>
</feature>
<feature type="transmembrane region" description="Helical" evidence="1">
    <location>
        <begin position="384"/>
        <end position="407"/>
    </location>
</feature>
<dbReference type="InterPro" id="IPR043742">
    <property type="entry name" value="DUF5687"/>
</dbReference>
<feature type="transmembrane region" description="Helical" evidence="1">
    <location>
        <begin position="209"/>
        <end position="231"/>
    </location>
</feature>
<evidence type="ECO:0000256" key="1">
    <source>
        <dbReference type="SAM" id="Phobius"/>
    </source>
</evidence>
<sequence>MTCREAIFTLHTLFRLSGRRAEQQTANKAAKYLYCLLAVFVCGYMAWAGLKLAELVSAGHLGSYRFIFGLLPFLLFFDYVFRYASDSRRPVQVRPYLLLPLPKYACTDCLIIRQLLHVKNTFFLFLCIPFGIMTVVPERGVKAMAGYTLGLYLLLLANGQFFQFTQVLIAQRLRYWLLPAVVYLSAAATPFFFSSPQNYISLFARAGDALMAGNVCVYAVLLLLLAALTGLNRRVLYDWTRQEQYAAASANGEQPSLRLAFLERFDLMGEYFKLEVRSIFRNRRIRYLFISNTAFIAFYALGLFLGLELPAKESHAFLFYSFVIYGIAFLTRIMCIEGNYFECLLMQRDSIFTLLLAKYYFYSALLLLPLLLLLPAVLLGRVSLWTILAYALFTAGVCYRIFFQMAIYNKVTQPLNAAYTGKMQRTSYILILIPFIVLFSPLPFVAIGSWWLNRPGLTDAALSFSGIIFIAAHRRWIASISRKMKKKQYDQIDGFRNSR</sequence>
<feature type="transmembrane region" description="Helical" evidence="1">
    <location>
        <begin position="143"/>
        <end position="161"/>
    </location>
</feature>
<feature type="transmembrane region" description="Helical" evidence="1">
    <location>
        <begin position="317"/>
        <end position="338"/>
    </location>
</feature>
<evidence type="ECO:0000313" key="3">
    <source>
        <dbReference type="Proteomes" id="UP000255469"/>
    </source>
</evidence>
<dbReference type="Pfam" id="PF18940">
    <property type="entry name" value="DUF5687"/>
    <property type="match status" value="1"/>
</dbReference>
<feature type="transmembrane region" description="Helical" evidence="1">
    <location>
        <begin position="62"/>
        <end position="81"/>
    </location>
</feature>
<accession>A0A379EDW1</accession>
<evidence type="ECO:0000313" key="2">
    <source>
        <dbReference type="EMBL" id="SUB94391.1"/>
    </source>
</evidence>
<dbReference type="Proteomes" id="UP000255469">
    <property type="component" value="Unassembled WGS sequence"/>
</dbReference>
<feature type="transmembrane region" description="Helical" evidence="1">
    <location>
        <begin position="287"/>
        <end position="305"/>
    </location>
</feature>
<feature type="transmembrane region" description="Helical" evidence="1">
    <location>
        <begin position="29"/>
        <end position="50"/>
    </location>
</feature>
<keyword evidence="1" id="KW-1133">Transmembrane helix</keyword>
<dbReference type="EMBL" id="UGTM01000002">
    <property type="protein sequence ID" value="SUB94391.1"/>
    <property type="molecule type" value="Genomic_DNA"/>
</dbReference>
<feature type="transmembrane region" description="Helical" evidence="1">
    <location>
        <begin position="457"/>
        <end position="477"/>
    </location>
</feature>
<proteinExistence type="predicted"/>